<dbReference type="Pfam" id="PF10383">
    <property type="entry name" value="Clr2"/>
    <property type="match status" value="1"/>
</dbReference>
<dbReference type="InterPro" id="IPR018839">
    <property type="entry name" value="Tscrpt-silencing_Clr2_C"/>
</dbReference>
<gene>
    <name evidence="4" type="ORF">H072_4406</name>
</gene>
<sequence>MAARDSVVYSSNGTAALVEGHGSRKVLRLAIPSDATQDSYPNNLKANSTASRKPGDNIEWFVPGSSGDKADLLYRTKVADAIVESLGVPVKDDIYAGWILDRLPTGYQIFVLQKGEVENTGIDQIKRSDTYLYGHPNGARFRSPNEYAPHLISLLHRHQNSILGLPRNTSIPYEPLNSCSCAYCPGPRRNKLAPSSSNLAGPSSSSPSAAMDTGTSRARLMRNTAVQANNLTAMTEAERDIKDGGWKFRKGEVIWAFIQSETAALGGTWIAALVVNAPETASFADFANIFTSMDRNRGFYRVQKCGSDTAVHLIHLSQILPWVKEPQPDEAGNITVDEASKAAAQDACQSYFIVARDPKEVTEFHEKNKTLYELKGIFLGPEKIWPGDAVRIPRKEGFAPDISIWDPKQYDLLVVRRIVLMTVRIPEIDFSNEVSRTFTFYLVGDVITMYPRDTDKILENMDRTVPNYIKNIGPDSPKWLARAAPDGIQLPASVSGRYVLGRFYDPRIIALMDGRWSASDSVVSLNRHMEGRAAAVGIHTLNGEPIRGRNGHHVYRLAPTPSIVEGEDDAEGEEPTFTGEVSGNPLVSEQERASLIESSEALSLEDMEEYRRRSGNIAPPKNPEEQRDRFSKKRRVD</sequence>
<evidence type="ECO:0000313" key="5">
    <source>
        <dbReference type="Proteomes" id="UP000015100"/>
    </source>
</evidence>
<proteinExistence type="predicted"/>
<dbReference type="GO" id="GO:0031934">
    <property type="term" value="C:mating-type region heterochromatin"/>
    <property type="evidence" value="ECO:0007669"/>
    <property type="project" value="TreeGrafter"/>
</dbReference>
<keyword evidence="5" id="KW-1185">Reference proteome</keyword>
<dbReference type="InterPro" id="IPR031915">
    <property type="entry name" value="Clr2_N"/>
</dbReference>
<dbReference type="EMBL" id="AQGS01000224">
    <property type="protein sequence ID" value="EPS41692.1"/>
    <property type="molecule type" value="Genomic_DNA"/>
</dbReference>
<feature type="compositionally biased region" description="Low complexity" evidence="1">
    <location>
        <begin position="193"/>
        <end position="210"/>
    </location>
</feature>
<dbReference type="OMA" id="APDISIW"/>
<feature type="region of interest" description="Disordered" evidence="1">
    <location>
        <begin position="193"/>
        <end position="215"/>
    </location>
</feature>
<dbReference type="Pfam" id="PF16761">
    <property type="entry name" value="Clr2_transil"/>
    <property type="match status" value="1"/>
</dbReference>
<organism evidence="4 5">
    <name type="scientific">Dactylellina haptotyla (strain CBS 200.50)</name>
    <name type="common">Nematode-trapping fungus</name>
    <name type="synonym">Monacrosporium haptotylum</name>
    <dbReference type="NCBI Taxonomy" id="1284197"/>
    <lineage>
        <taxon>Eukaryota</taxon>
        <taxon>Fungi</taxon>
        <taxon>Dikarya</taxon>
        <taxon>Ascomycota</taxon>
        <taxon>Pezizomycotina</taxon>
        <taxon>Orbiliomycetes</taxon>
        <taxon>Orbiliales</taxon>
        <taxon>Orbiliaceae</taxon>
        <taxon>Dactylellina</taxon>
    </lineage>
</organism>
<dbReference type="GO" id="GO:0033553">
    <property type="term" value="C:rDNA heterochromatin"/>
    <property type="evidence" value="ECO:0007669"/>
    <property type="project" value="TreeGrafter"/>
</dbReference>
<evidence type="ECO:0000259" key="3">
    <source>
        <dbReference type="Pfam" id="PF16761"/>
    </source>
</evidence>
<dbReference type="OrthoDB" id="2421327at2759"/>
<dbReference type="AlphaFoldDB" id="S8C252"/>
<dbReference type="PANTHER" id="PTHR38046">
    <property type="entry name" value="CRYPTIC LOCI REGULATOR 2"/>
    <property type="match status" value="1"/>
</dbReference>
<evidence type="ECO:0000259" key="2">
    <source>
        <dbReference type="Pfam" id="PF10383"/>
    </source>
</evidence>
<evidence type="ECO:0008006" key="6">
    <source>
        <dbReference type="Google" id="ProtNLM"/>
    </source>
</evidence>
<dbReference type="GO" id="GO:0070824">
    <property type="term" value="C:SHREC complex"/>
    <property type="evidence" value="ECO:0007669"/>
    <property type="project" value="InterPro"/>
</dbReference>
<accession>S8C252</accession>
<feature type="domain" description="Cryptic loci regulator 2 C-terminal" evidence="2">
    <location>
        <begin position="375"/>
        <end position="458"/>
    </location>
</feature>
<comment type="caution">
    <text evidence="4">The sequence shown here is derived from an EMBL/GenBank/DDBJ whole genome shotgun (WGS) entry which is preliminary data.</text>
</comment>
<feature type="compositionally biased region" description="Acidic residues" evidence="1">
    <location>
        <begin position="565"/>
        <end position="574"/>
    </location>
</feature>
<evidence type="ECO:0000256" key="1">
    <source>
        <dbReference type="SAM" id="MobiDB-lite"/>
    </source>
</evidence>
<dbReference type="Proteomes" id="UP000015100">
    <property type="component" value="Unassembled WGS sequence"/>
</dbReference>
<name>S8C252_DACHA</name>
<dbReference type="HOGENOM" id="CLU_429610_0_0_1"/>
<evidence type="ECO:0000313" key="4">
    <source>
        <dbReference type="EMBL" id="EPS41692.1"/>
    </source>
</evidence>
<dbReference type="InterPro" id="IPR038986">
    <property type="entry name" value="Clr2"/>
</dbReference>
<feature type="domain" description="Cryptic loci regulator 2 N-terminal" evidence="3">
    <location>
        <begin position="98"/>
        <end position="184"/>
    </location>
</feature>
<feature type="region of interest" description="Disordered" evidence="1">
    <location>
        <begin position="561"/>
        <end position="588"/>
    </location>
</feature>
<dbReference type="GO" id="GO:0030466">
    <property type="term" value="P:silent mating-type cassette heterochromatin formation"/>
    <property type="evidence" value="ECO:0007669"/>
    <property type="project" value="TreeGrafter"/>
</dbReference>
<reference evidence="4 5" key="1">
    <citation type="journal article" date="2013" name="PLoS Genet.">
        <title>Genomic mechanisms accounting for the adaptation to parasitism in nematode-trapping fungi.</title>
        <authorList>
            <person name="Meerupati T."/>
            <person name="Andersson K.M."/>
            <person name="Friman E."/>
            <person name="Kumar D."/>
            <person name="Tunlid A."/>
            <person name="Ahren D."/>
        </authorList>
    </citation>
    <scope>NUCLEOTIDE SEQUENCE [LARGE SCALE GENOMIC DNA]</scope>
    <source>
        <strain evidence="4 5">CBS 200.50</strain>
    </source>
</reference>
<protein>
    <recommendedName>
        <fullName evidence="6">Cryptic loci regulator 2 N-terminal domain-containing protein</fullName>
    </recommendedName>
</protein>
<dbReference type="PANTHER" id="PTHR38046:SF1">
    <property type="entry name" value="CRYPTIC LOCI REGULATOR 2"/>
    <property type="match status" value="1"/>
</dbReference>
<feature type="region of interest" description="Disordered" evidence="1">
    <location>
        <begin position="606"/>
        <end position="637"/>
    </location>
</feature>
<reference evidence="5" key="2">
    <citation type="submission" date="2013-04" db="EMBL/GenBank/DDBJ databases">
        <title>Genomic mechanisms accounting for the adaptation to parasitism in nematode-trapping fungi.</title>
        <authorList>
            <person name="Ahren D.G."/>
        </authorList>
    </citation>
    <scope>NUCLEOTIDE SEQUENCE [LARGE SCALE GENOMIC DNA]</scope>
    <source>
        <strain evidence="5">CBS 200.50</strain>
    </source>
</reference>